<keyword evidence="1" id="KW-0677">Repeat</keyword>
<dbReference type="InterPro" id="IPR036770">
    <property type="entry name" value="Ankyrin_rpt-contain_sf"/>
</dbReference>
<protein>
    <recommendedName>
        <fullName evidence="4">Ankyrin repeat domain-containing protein 54</fullName>
    </recommendedName>
</protein>
<dbReference type="Gene3D" id="1.25.40.20">
    <property type="entry name" value="Ankyrin repeat-containing domain"/>
    <property type="match status" value="2"/>
</dbReference>
<dbReference type="InterPro" id="IPR002110">
    <property type="entry name" value="Ankyrin_rpt"/>
</dbReference>
<dbReference type="PANTHER" id="PTHR24197">
    <property type="entry name" value="ANKYRIN REPEAT DOMAIN-CONTAINING PROTEIN 61"/>
    <property type="match status" value="1"/>
</dbReference>
<dbReference type="SUPFAM" id="SSF48403">
    <property type="entry name" value="Ankyrin repeat"/>
    <property type="match status" value="1"/>
</dbReference>
<dbReference type="PROSITE" id="PS50297">
    <property type="entry name" value="ANK_REP_REGION"/>
    <property type="match status" value="1"/>
</dbReference>
<dbReference type="KEGG" id="bor:COCMIDRAFT_91807"/>
<evidence type="ECO:0000256" key="4">
    <source>
        <dbReference type="ARBA" id="ARBA00039237"/>
    </source>
</evidence>
<dbReference type="Pfam" id="PF12796">
    <property type="entry name" value="Ank_2"/>
    <property type="match status" value="1"/>
</dbReference>
<name>W6ZHI0_COCMI</name>
<dbReference type="OrthoDB" id="195446at2759"/>
<dbReference type="SMART" id="SM00248">
    <property type="entry name" value="ANK"/>
    <property type="match status" value="3"/>
</dbReference>
<dbReference type="EMBL" id="KI963960">
    <property type="protein sequence ID" value="EUC46874.1"/>
    <property type="molecule type" value="Genomic_DNA"/>
</dbReference>
<dbReference type="AlphaFoldDB" id="W6ZHI0"/>
<sequence>QIDLDSSGIEDRDWLGAIALMWASHICNSAHVNTLLLRGAKIEARDLLGRTALRYATEGSSLRCIKVLLEAGADVQAVDDYGAVPLHNVAYSPDNCEIEDIILCLCAHGADREARNNVG</sequence>
<keyword evidence="7" id="KW-1185">Reference proteome</keyword>
<proteinExistence type="predicted"/>
<evidence type="ECO:0000313" key="6">
    <source>
        <dbReference type="EMBL" id="EUC46874.1"/>
    </source>
</evidence>
<dbReference type="HOGENOM" id="CLU_000134_45_2_1"/>
<feature type="non-terminal residue" evidence="6">
    <location>
        <position position="1"/>
    </location>
</feature>
<organism evidence="6 7">
    <name type="scientific">Bipolaris oryzae ATCC 44560</name>
    <dbReference type="NCBI Taxonomy" id="930090"/>
    <lineage>
        <taxon>Eukaryota</taxon>
        <taxon>Fungi</taxon>
        <taxon>Dikarya</taxon>
        <taxon>Ascomycota</taxon>
        <taxon>Pezizomycotina</taxon>
        <taxon>Dothideomycetes</taxon>
        <taxon>Pleosporomycetidae</taxon>
        <taxon>Pleosporales</taxon>
        <taxon>Pleosporineae</taxon>
        <taxon>Pleosporaceae</taxon>
        <taxon>Bipolaris</taxon>
    </lineage>
</organism>
<dbReference type="Proteomes" id="UP000054032">
    <property type="component" value="Unassembled WGS sequence"/>
</dbReference>
<evidence type="ECO:0000256" key="1">
    <source>
        <dbReference type="ARBA" id="ARBA00022737"/>
    </source>
</evidence>
<comment type="function">
    <text evidence="3">Plays an important role in regulating intracellular signaling events associated with erythroid terminal differentiation.</text>
</comment>
<feature type="repeat" description="ANK" evidence="5">
    <location>
        <begin position="48"/>
        <end position="80"/>
    </location>
</feature>
<evidence type="ECO:0000256" key="3">
    <source>
        <dbReference type="ARBA" id="ARBA00037385"/>
    </source>
</evidence>
<dbReference type="PANTHER" id="PTHR24197:SF44">
    <property type="entry name" value="ANKYRIN REPEAT DOMAIN-CONTAINING PROTEIN 54"/>
    <property type="match status" value="1"/>
</dbReference>
<dbReference type="GeneID" id="19127953"/>
<evidence type="ECO:0000313" key="7">
    <source>
        <dbReference type="Proteomes" id="UP000054032"/>
    </source>
</evidence>
<evidence type="ECO:0000256" key="2">
    <source>
        <dbReference type="ARBA" id="ARBA00023043"/>
    </source>
</evidence>
<gene>
    <name evidence="6" type="ORF">COCMIDRAFT_91807</name>
</gene>
<dbReference type="RefSeq" id="XP_007686677.1">
    <property type="nucleotide sequence ID" value="XM_007688487.1"/>
</dbReference>
<accession>W6ZHI0</accession>
<dbReference type="PROSITE" id="PS50088">
    <property type="entry name" value="ANK_REPEAT"/>
    <property type="match status" value="1"/>
</dbReference>
<evidence type="ECO:0000256" key="5">
    <source>
        <dbReference type="PROSITE-ProRule" id="PRU00023"/>
    </source>
</evidence>
<keyword evidence="2 5" id="KW-0040">ANK repeat</keyword>
<reference evidence="6 7" key="1">
    <citation type="journal article" date="2013" name="PLoS Genet.">
        <title>Comparative genome structure, secondary metabolite, and effector coding capacity across Cochliobolus pathogens.</title>
        <authorList>
            <person name="Condon B.J."/>
            <person name="Leng Y."/>
            <person name="Wu D."/>
            <person name="Bushley K.E."/>
            <person name="Ohm R.A."/>
            <person name="Otillar R."/>
            <person name="Martin J."/>
            <person name="Schackwitz W."/>
            <person name="Grimwood J."/>
            <person name="MohdZainudin N."/>
            <person name="Xue C."/>
            <person name="Wang R."/>
            <person name="Manning V.A."/>
            <person name="Dhillon B."/>
            <person name="Tu Z.J."/>
            <person name="Steffenson B.J."/>
            <person name="Salamov A."/>
            <person name="Sun H."/>
            <person name="Lowry S."/>
            <person name="LaButti K."/>
            <person name="Han J."/>
            <person name="Copeland A."/>
            <person name="Lindquist E."/>
            <person name="Barry K."/>
            <person name="Schmutz J."/>
            <person name="Baker S.E."/>
            <person name="Ciuffetti L.M."/>
            <person name="Grigoriev I.V."/>
            <person name="Zhong S."/>
            <person name="Turgeon B.G."/>
        </authorList>
    </citation>
    <scope>NUCLEOTIDE SEQUENCE [LARGE SCALE GENOMIC DNA]</scope>
    <source>
        <strain evidence="6 7">ATCC 44560</strain>
    </source>
</reference>